<accession>A0A8J2PQ89</accession>
<proteinExistence type="predicted"/>
<dbReference type="AlphaFoldDB" id="A0A8J2PQ89"/>
<reference evidence="1" key="1">
    <citation type="submission" date="2021-06" db="EMBL/GenBank/DDBJ databases">
        <authorList>
            <person name="Hodson N. C."/>
            <person name="Mongue J. A."/>
            <person name="Jaron S. K."/>
        </authorList>
    </citation>
    <scope>NUCLEOTIDE SEQUENCE</scope>
</reference>
<feature type="non-terminal residue" evidence="1">
    <location>
        <position position="1"/>
    </location>
</feature>
<evidence type="ECO:0000313" key="1">
    <source>
        <dbReference type="EMBL" id="CAG7829169.1"/>
    </source>
</evidence>
<evidence type="ECO:0000313" key="2">
    <source>
        <dbReference type="Proteomes" id="UP000708208"/>
    </source>
</evidence>
<dbReference type="EMBL" id="CAJVCH010550402">
    <property type="protein sequence ID" value="CAG7829169.1"/>
    <property type="molecule type" value="Genomic_DNA"/>
</dbReference>
<comment type="caution">
    <text evidence="1">The sequence shown here is derived from an EMBL/GenBank/DDBJ whole genome shotgun (WGS) entry which is preliminary data.</text>
</comment>
<keyword evidence="2" id="KW-1185">Reference proteome</keyword>
<organism evidence="1 2">
    <name type="scientific">Allacma fusca</name>
    <dbReference type="NCBI Taxonomy" id="39272"/>
    <lineage>
        <taxon>Eukaryota</taxon>
        <taxon>Metazoa</taxon>
        <taxon>Ecdysozoa</taxon>
        <taxon>Arthropoda</taxon>
        <taxon>Hexapoda</taxon>
        <taxon>Collembola</taxon>
        <taxon>Symphypleona</taxon>
        <taxon>Sminthuridae</taxon>
        <taxon>Allacma</taxon>
    </lineage>
</organism>
<name>A0A8J2PQ89_9HEXA</name>
<dbReference type="Proteomes" id="UP000708208">
    <property type="component" value="Unassembled WGS sequence"/>
</dbReference>
<sequence>QIVKWIVRSAKAGFKNG</sequence>
<gene>
    <name evidence="1" type="ORF">AFUS01_LOCUS39044</name>
</gene>
<protein>
    <submittedName>
        <fullName evidence="1">Uncharacterized protein</fullName>
    </submittedName>
</protein>